<sequence length="364" mass="41431">MLRKHVTALLYRIHRGIFCGRQKRTVPMRTITVFCEVRRLSSKETAHKTILIDSAPLRVQHEKVSLTVKAPQKSDQIFLSPNASLHLTPNSESSQSQRLPPPQPPPKPSVDLRLLAETTHWLIDESKQSPGMQRVPPPEKNRESLADRLSKGIHDLTQGSSDRLQRWKTKLQNGNHTRRQKDQSEPPPLRRPPMRVMEVDSTMPEWSDRYPRPLHPSRSASNALQINHFVSGQSFGKEGMDHRTLKVRENSASQKDLSFHYHHMNSLQNIMNTLDGYTKNNFDCPPPRILPFSGVKPATDGLIRPVAFRPLASQNDDPAYPPGNDTRLERQVIRGDSTKSTTNISQLVSTQLQKSRVMFQPSTR</sequence>
<feature type="region of interest" description="Disordered" evidence="1">
    <location>
        <begin position="170"/>
        <end position="195"/>
    </location>
</feature>
<reference evidence="2 3" key="1">
    <citation type="submission" date="2019-10" db="EMBL/GenBank/DDBJ databases">
        <title>Assembly and Annotation for the nematode Trichostrongylus colubriformis.</title>
        <authorList>
            <person name="Martin J."/>
        </authorList>
    </citation>
    <scope>NUCLEOTIDE SEQUENCE [LARGE SCALE GENOMIC DNA]</scope>
    <source>
        <strain evidence="2">G859</strain>
        <tissue evidence="2">Whole worm</tissue>
    </source>
</reference>
<accession>A0AAN8G822</accession>
<proteinExistence type="predicted"/>
<dbReference type="AlphaFoldDB" id="A0AAN8G822"/>
<feature type="compositionally biased region" description="Pro residues" evidence="1">
    <location>
        <begin position="99"/>
        <end position="108"/>
    </location>
</feature>
<feature type="region of interest" description="Disordered" evidence="1">
    <location>
        <begin position="83"/>
        <end position="110"/>
    </location>
</feature>
<dbReference type="Proteomes" id="UP001331761">
    <property type="component" value="Unassembled WGS sequence"/>
</dbReference>
<feature type="region of interest" description="Disordered" evidence="1">
    <location>
        <begin position="123"/>
        <end position="145"/>
    </location>
</feature>
<protein>
    <submittedName>
        <fullName evidence="2">Uncharacterized protein</fullName>
    </submittedName>
</protein>
<evidence type="ECO:0000256" key="1">
    <source>
        <dbReference type="SAM" id="MobiDB-lite"/>
    </source>
</evidence>
<evidence type="ECO:0000313" key="3">
    <source>
        <dbReference type="Proteomes" id="UP001331761"/>
    </source>
</evidence>
<gene>
    <name evidence="2" type="ORF">GCK32_014028</name>
</gene>
<organism evidence="2 3">
    <name type="scientific">Trichostrongylus colubriformis</name>
    <name type="common">Black scour worm</name>
    <dbReference type="NCBI Taxonomy" id="6319"/>
    <lineage>
        <taxon>Eukaryota</taxon>
        <taxon>Metazoa</taxon>
        <taxon>Ecdysozoa</taxon>
        <taxon>Nematoda</taxon>
        <taxon>Chromadorea</taxon>
        <taxon>Rhabditida</taxon>
        <taxon>Rhabditina</taxon>
        <taxon>Rhabditomorpha</taxon>
        <taxon>Strongyloidea</taxon>
        <taxon>Trichostrongylidae</taxon>
        <taxon>Trichostrongylus</taxon>
    </lineage>
</organism>
<comment type="caution">
    <text evidence="2">The sequence shown here is derived from an EMBL/GenBank/DDBJ whole genome shotgun (WGS) entry which is preliminary data.</text>
</comment>
<name>A0AAN8G822_TRICO</name>
<keyword evidence="3" id="KW-1185">Reference proteome</keyword>
<evidence type="ECO:0000313" key="2">
    <source>
        <dbReference type="EMBL" id="KAK5978758.1"/>
    </source>
</evidence>
<dbReference type="EMBL" id="WIXE01009040">
    <property type="protein sequence ID" value="KAK5978758.1"/>
    <property type="molecule type" value="Genomic_DNA"/>
</dbReference>